<dbReference type="GO" id="GO:0004527">
    <property type="term" value="F:exonuclease activity"/>
    <property type="evidence" value="ECO:0007669"/>
    <property type="project" value="UniProtKB-KW"/>
</dbReference>
<dbReference type="EMBL" id="FQZO01000001">
    <property type="protein sequence ID" value="SHI65151.1"/>
    <property type="molecule type" value="Genomic_DNA"/>
</dbReference>
<dbReference type="SUPFAM" id="SSF64182">
    <property type="entry name" value="DHH phosphoesterases"/>
    <property type="match status" value="1"/>
</dbReference>
<reference evidence="2 3" key="1">
    <citation type="submission" date="2016-11" db="EMBL/GenBank/DDBJ databases">
        <authorList>
            <person name="Jaros S."/>
            <person name="Januszkiewicz K."/>
            <person name="Wedrychowicz H."/>
        </authorList>
    </citation>
    <scope>NUCLEOTIDE SEQUENCE [LARGE SCALE GENOMIC DNA]</scope>
    <source>
        <strain evidence="2 3">DSM 21864</strain>
    </source>
</reference>
<dbReference type="OrthoDB" id="1925987at2"/>
<evidence type="ECO:0000313" key="2">
    <source>
        <dbReference type="EMBL" id="SHI65151.1"/>
    </source>
</evidence>
<dbReference type="AlphaFoldDB" id="A0A1M6CWC8"/>
<sequence>MHKIWQSIYRANYISGYNPFLLKNMNKALERVVKAINEREKIVIYGSCDVDGICGISLLLLVLKYLNADVEYYLPEEQSSNYYVDSDIITNHIKFLGTALVITVGCSLVDKEQEDLCRNLNIDVIVTDYKNDLYKSEFITINPNQKDCSYRYKNLSASGVAFKLTQALAIYYNMKSINKYIDLVLLGGYAAKVSIVGENKVIFKEALKYLNVTNNYGLRALMNLNIKDNYSEREIKELIKVLTPTVNVVGRMDNARIVVELLTTNDEYRAEQIAKYLAMEVKNIVS</sequence>
<name>A0A1M6CWC8_9CLOT</name>
<dbReference type="Pfam" id="PF01368">
    <property type="entry name" value="DHH"/>
    <property type="match status" value="1"/>
</dbReference>
<organism evidence="2 3">
    <name type="scientific">Clostridium amylolyticum</name>
    <dbReference type="NCBI Taxonomy" id="1121298"/>
    <lineage>
        <taxon>Bacteria</taxon>
        <taxon>Bacillati</taxon>
        <taxon>Bacillota</taxon>
        <taxon>Clostridia</taxon>
        <taxon>Eubacteriales</taxon>
        <taxon>Clostridiaceae</taxon>
        <taxon>Clostridium</taxon>
    </lineage>
</organism>
<dbReference type="RefSeq" id="WP_073004652.1">
    <property type="nucleotide sequence ID" value="NZ_FQZO01000001.1"/>
</dbReference>
<proteinExistence type="predicted"/>
<protein>
    <submittedName>
        <fullName evidence="2">DHH family protein</fullName>
    </submittedName>
</protein>
<dbReference type="InterPro" id="IPR001667">
    <property type="entry name" value="DDH_dom"/>
</dbReference>
<dbReference type="Proteomes" id="UP000184080">
    <property type="component" value="Unassembled WGS sequence"/>
</dbReference>
<feature type="domain" description="DDH" evidence="1">
    <location>
        <begin position="41"/>
        <end position="187"/>
    </location>
</feature>
<keyword evidence="3" id="KW-1185">Reference proteome</keyword>
<dbReference type="PANTHER" id="PTHR30255:SF2">
    <property type="entry name" value="SINGLE-STRANDED-DNA-SPECIFIC EXONUCLEASE RECJ"/>
    <property type="match status" value="1"/>
</dbReference>
<accession>A0A1M6CWC8</accession>
<dbReference type="InterPro" id="IPR051673">
    <property type="entry name" value="SSDNA_exonuclease_RecJ"/>
</dbReference>
<dbReference type="InterPro" id="IPR038763">
    <property type="entry name" value="DHH_sf"/>
</dbReference>
<dbReference type="STRING" id="1121298.SAMN05444401_1255"/>
<dbReference type="Gene3D" id="3.90.1640.30">
    <property type="match status" value="1"/>
</dbReference>
<gene>
    <name evidence="2" type="ORF">SAMN05444401_1255</name>
</gene>
<dbReference type="PANTHER" id="PTHR30255">
    <property type="entry name" value="SINGLE-STRANDED-DNA-SPECIFIC EXONUCLEASE RECJ"/>
    <property type="match status" value="1"/>
</dbReference>
<evidence type="ECO:0000259" key="1">
    <source>
        <dbReference type="Pfam" id="PF01368"/>
    </source>
</evidence>
<evidence type="ECO:0000313" key="3">
    <source>
        <dbReference type="Proteomes" id="UP000184080"/>
    </source>
</evidence>